<dbReference type="Gene3D" id="3.40.50.720">
    <property type="entry name" value="NAD(P)-binding Rossmann-like Domain"/>
    <property type="match status" value="1"/>
</dbReference>
<keyword evidence="4 5" id="KW-0520">NAD</keyword>
<evidence type="ECO:0000259" key="8">
    <source>
        <dbReference type="Pfam" id="PF14833"/>
    </source>
</evidence>
<keyword evidence="10" id="KW-1185">Reference proteome</keyword>
<evidence type="ECO:0000313" key="10">
    <source>
        <dbReference type="Proteomes" id="UP001317629"/>
    </source>
</evidence>
<evidence type="ECO:0000256" key="6">
    <source>
        <dbReference type="SAM" id="SignalP"/>
    </source>
</evidence>
<evidence type="ECO:0000259" key="7">
    <source>
        <dbReference type="Pfam" id="PF03446"/>
    </source>
</evidence>
<dbReference type="SUPFAM" id="SSF51735">
    <property type="entry name" value="NAD(P)-binding Rossmann-fold domains"/>
    <property type="match status" value="1"/>
</dbReference>
<feature type="signal peptide" evidence="6">
    <location>
        <begin position="1"/>
        <end position="17"/>
    </location>
</feature>
<dbReference type="Pfam" id="PF14833">
    <property type="entry name" value="NAD_binding_11"/>
    <property type="match status" value="1"/>
</dbReference>
<dbReference type="Proteomes" id="UP001317629">
    <property type="component" value="Chromosome"/>
</dbReference>
<reference evidence="9 10" key="1">
    <citation type="journal article" date="2023" name="Int. J. Syst. Evol. Microbiol.">
        <title>Methylocystis iwaonis sp. nov., a type II methane-oxidizing bacterium from surface soil of a rice paddy field in Japan, and emended description of the genus Methylocystis (ex Whittenbury et al. 1970) Bowman et al. 1993.</title>
        <authorList>
            <person name="Kaise H."/>
            <person name="Sawadogo J.B."/>
            <person name="Alam M.S."/>
            <person name="Ueno C."/>
            <person name="Dianou D."/>
            <person name="Shinjo R."/>
            <person name="Asakawa S."/>
        </authorList>
    </citation>
    <scope>NUCLEOTIDE SEQUENCE [LARGE SCALE GENOMIC DNA]</scope>
    <source>
        <strain evidence="9 10">SS37A-Re</strain>
    </source>
</reference>
<keyword evidence="6" id="KW-0732">Signal</keyword>
<dbReference type="InterPro" id="IPR015815">
    <property type="entry name" value="HIBADH-related"/>
</dbReference>
<evidence type="ECO:0000256" key="2">
    <source>
        <dbReference type="ARBA" id="ARBA00022456"/>
    </source>
</evidence>
<comment type="similarity">
    <text evidence="1 5">Belongs to the HIBADH-related family.</text>
</comment>
<dbReference type="NCBIfam" id="TIGR01692">
    <property type="entry name" value="HIBADH"/>
    <property type="match status" value="1"/>
</dbReference>
<dbReference type="InterPro" id="IPR006115">
    <property type="entry name" value="6PGDH_NADP-bd"/>
</dbReference>
<evidence type="ECO:0000256" key="3">
    <source>
        <dbReference type="ARBA" id="ARBA00023002"/>
    </source>
</evidence>
<sequence>MSRIAFIGLGAMGLPMAANLSASGYEIAGFDCSASARDKAASQGLRLSDSMEQAAEDADAVVTMLQNGDQVLSVWEGMLGLAADALFIDCSTIDLASARRAHGLARARGALSVDAPVSGGVAGAQAGKLTFMCGAERDAFEKAEPILQSMGARIVHCGGPGLGQAAKICNNLMLGVAMAATAEAFTLAEQLGLSSQALFDVASVSSGQSWSLTSYCPVAGLTPDSPANRGYKAGFQTKLMLKDLRLAEMAAAGSGLETPMASAAARLYSEFESEGGGEDDFSGVIQAMRRR</sequence>
<dbReference type="PANTHER" id="PTHR22981:SF7">
    <property type="entry name" value="3-HYDROXYISOBUTYRATE DEHYDROGENASE, MITOCHONDRIAL"/>
    <property type="match status" value="1"/>
</dbReference>
<gene>
    <name evidence="9" type="primary">mmsB</name>
    <name evidence="9" type="ORF">SS37A_31160</name>
</gene>
<evidence type="ECO:0000256" key="4">
    <source>
        <dbReference type="ARBA" id="ARBA00023027"/>
    </source>
</evidence>
<dbReference type="PROSITE" id="PS00895">
    <property type="entry name" value="3_HYDROXYISOBUT_DH"/>
    <property type="match status" value="1"/>
</dbReference>
<name>A0ABN6VKJ0_9HYPH</name>
<protein>
    <recommendedName>
        <fullName evidence="5">3-hydroxyisobutyrate dehydrogenase</fullName>
        <shortName evidence="5">HIBADH</shortName>
        <ecNumber evidence="5">1.1.1.31</ecNumber>
    </recommendedName>
</protein>
<evidence type="ECO:0000256" key="5">
    <source>
        <dbReference type="RuleBase" id="RU910714"/>
    </source>
</evidence>
<dbReference type="InterPro" id="IPR013328">
    <property type="entry name" value="6PGD_dom2"/>
</dbReference>
<dbReference type="InterPro" id="IPR029154">
    <property type="entry name" value="HIBADH-like_NADP-bd"/>
</dbReference>
<comment type="pathway">
    <text evidence="5">Amino-acid degradation; L-valine degradation.</text>
</comment>
<dbReference type="EMBL" id="AP027142">
    <property type="protein sequence ID" value="BDV35587.1"/>
    <property type="molecule type" value="Genomic_DNA"/>
</dbReference>
<feature type="chain" id="PRO_5046137478" description="3-hydroxyisobutyrate dehydrogenase" evidence="6">
    <location>
        <begin position="18"/>
        <end position="291"/>
    </location>
</feature>
<dbReference type="InterPro" id="IPR008927">
    <property type="entry name" value="6-PGluconate_DH-like_C_sf"/>
</dbReference>
<dbReference type="PANTHER" id="PTHR22981">
    <property type="entry name" value="3-HYDROXYISOBUTYRATE DEHYDROGENASE-RELATED"/>
    <property type="match status" value="1"/>
</dbReference>
<keyword evidence="3 5" id="KW-0560">Oxidoreductase</keyword>
<dbReference type="InterPro" id="IPR011548">
    <property type="entry name" value="HIBADH"/>
</dbReference>
<dbReference type="InterPro" id="IPR002204">
    <property type="entry name" value="3-OH-isobutyrate_DH-rel_CS"/>
</dbReference>
<dbReference type="SUPFAM" id="SSF48179">
    <property type="entry name" value="6-phosphogluconate dehydrogenase C-terminal domain-like"/>
    <property type="match status" value="1"/>
</dbReference>
<feature type="domain" description="6-phosphogluconate dehydrogenase NADP-binding" evidence="7">
    <location>
        <begin position="3"/>
        <end position="158"/>
    </location>
</feature>
<proteinExistence type="inferred from homology"/>
<keyword evidence="2 5" id="KW-0101">Branched-chain amino acid catabolism</keyword>
<dbReference type="Pfam" id="PF03446">
    <property type="entry name" value="NAD_binding_2"/>
    <property type="match status" value="1"/>
</dbReference>
<dbReference type="Gene3D" id="1.10.1040.10">
    <property type="entry name" value="N-(1-d-carboxylethyl)-l-norvaline Dehydrogenase, domain 2"/>
    <property type="match status" value="1"/>
</dbReference>
<dbReference type="EC" id="1.1.1.31" evidence="5"/>
<comment type="catalytic activity">
    <reaction evidence="5">
        <text>3-hydroxy-2-methylpropanoate + NAD(+) = 2-methyl-3-oxopropanoate + NADH + H(+)</text>
        <dbReference type="Rhea" id="RHEA:17681"/>
        <dbReference type="ChEBI" id="CHEBI:11805"/>
        <dbReference type="ChEBI" id="CHEBI:15378"/>
        <dbReference type="ChEBI" id="CHEBI:57540"/>
        <dbReference type="ChEBI" id="CHEBI:57700"/>
        <dbReference type="ChEBI" id="CHEBI:57945"/>
        <dbReference type="EC" id="1.1.1.31"/>
    </reaction>
</comment>
<dbReference type="InterPro" id="IPR036291">
    <property type="entry name" value="NAD(P)-bd_dom_sf"/>
</dbReference>
<accession>A0ABN6VKJ0</accession>
<evidence type="ECO:0000313" key="9">
    <source>
        <dbReference type="EMBL" id="BDV35587.1"/>
    </source>
</evidence>
<dbReference type="PIRSF" id="PIRSF000103">
    <property type="entry name" value="HIBADH"/>
    <property type="match status" value="1"/>
</dbReference>
<evidence type="ECO:0000256" key="1">
    <source>
        <dbReference type="ARBA" id="ARBA00009080"/>
    </source>
</evidence>
<feature type="domain" description="3-hydroxyisobutyrate dehydrogenase-like NAD-binding" evidence="8">
    <location>
        <begin position="161"/>
        <end position="287"/>
    </location>
</feature>
<organism evidence="9 10">
    <name type="scientific">Methylocystis iwaonis</name>
    <dbReference type="NCBI Taxonomy" id="2885079"/>
    <lineage>
        <taxon>Bacteria</taxon>
        <taxon>Pseudomonadati</taxon>
        <taxon>Pseudomonadota</taxon>
        <taxon>Alphaproteobacteria</taxon>
        <taxon>Hyphomicrobiales</taxon>
        <taxon>Methylocystaceae</taxon>
        <taxon>Methylocystis</taxon>
    </lineage>
</organism>